<proteinExistence type="predicted"/>
<reference evidence="1" key="1">
    <citation type="submission" date="2022-07" db="EMBL/GenBank/DDBJ databases">
        <title>Genome Sequence of Phlebia brevispora.</title>
        <authorList>
            <person name="Buettner E."/>
        </authorList>
    </citation>
    <scope>NUCLEOTIDE SEQUENCE</scope>
    <source>
        <strain evidence="1">MPL23</strain>
    </source>
</reference>
<organism evidence="1 2">
    <name type="scientific">Phlebia brevispora</name>
    <dbReference type="NCBI Taxonomy" id="194682"/>
    <lineage>
        <taxon>Eukaryota</taxon>
        <taxon>Fungi</taxon>
        <taxon>Dikarya</taxon>
        <taxon>Basidiomycota</taxon>
        <taxon>Agaricomycotina</taxon>
        <taxon>Agaricomycetes</taxon>
        <taxon>Polyporales</taxon>
        <taxon>Meruliaceae</taxon>
        <taxon>Phlebia</taxon>
    </lineage>
</organism>
<gene>
    <name evidence="1" type="ORF">NM688_g5089</name>
</gene>
<dbReference type="EMBL" id="JANHOG010000907">
    <property type="protein sequence ID" value="KAJ3550392.1"/>
    <property type="molecule type" value="Genomic_DNA"/>
</dbReference>
<evidence type="ECO:0000313" key="2">
    <source>
        <dbReference type="Proteomes" id="UP001148662"/>
    </source>
</evidence>
<comment type="caution">
    <text evidence="1">The sequence shown here is derived from an EMBL/GenBank/DDBJ whole genome shotgun (WGS) entry which is preliminary data.</text>
</comment>
<sequence length="416" mass="45870">MPDSEPTLEVPSAEVHNRKKLKRSYSATSIASLPTPPRTRKRKRSGSRHSRATDSDSESDNAILAYDSDEEEILERQRKESGKETNTLVLGNKRRKILQVDAIAAELSGRAEEDAFWGVSTTDAKEKPLDSQSKAEGSSKTKSKEPARERSRSRSRSPSCSPAAHLLKRNPTGLLSPPQSHRHKSPRVLPFPIPVKATEPKTPPRKTRSGGRSIRRRLFPERDSPNNPFLDDAKEGEARVSVHDSSSPEPDSAEPHTPQPYIEKPTITYVFRGVRTEFDNPLYDPRYPETGVAPPDADSDNPSKLPPEHPDFEEEGYCPPKLLFPEAHKKAKRKRRGKSADDSHSSGSEDDNAATSSKEAEEPLATNGKVKGKGKAVTQVDEAKSADEESESSRTRKAKGRAAARKPAAKKAQRSS</sequence>
<evidence type="ECO:0000313" key="1">
    <source>
        <dbReference type="EMBL" id="KAJ3550392.1"/>
    </source>
</evidence>
<name>A0ACC1T1N2_9APHY</name>
<dbReference type="Proteomes" id="UP001148662">
    <property type="component" value="Unassembled WGS sequence"/>
</dbReference>
<protein>
    <submittedName>
        <fullName evidence="1">Uncharacterized protein</fullName>
    </submittedName>
</protein>
<accession>A0ACC1T1N2</accession>
<keyword evidence="2" id="KW-1185">Reference proteome</keyword>